<protein>
    <recommendedName>
        <fullName evidence="2">HTH merR-type domain-containing protein</fullName>
    </recommendedName>
</protein>
<dbReference type="Gene3D" id="1.10.1660.10">
    <property type="match status" value="1"/>
</dbReference>
<comment type="caution">
    <text evidence="3">The sequence shown here is derived from an EMBL/GenBank/DDBJ whole genome shotgun (WGS) entry which is preliminary data.</text>
</comment>
<reference evidence="3 4" key="1">
    <citation type="submission" date="2012-01" db="EMBL/GenBank/DDBJ databases">
        <title>The Genome Sequence of Scardovia inopinata F0304.</title>
        <authorList>
            <consortium name="The Broad Institute Genome Sequencing Platform"/>
            <person name="Ward D."/>
            <person name="Earl A."/>
            <person name="Feldgarden M."/>
            <person name="Gevers D."/>
            <person name="Young S."/>
            <person name="Zeng Q."/>
            <person name="Koehrsen M."/>
            <person name="Alvarado L."/>
            <person name="Berlin A.M."/>
            <person name="Borenstein D."/>
            <person name="Chapman S.B."/>
            <person name="Chen Z."/>
            <person name="Engels R."/>
            <person name="Freedman E."/>
            <person name="Gellesch M."/>
            <person name="Goldberg J."/>
            <person name="Griggs A."/>
            <person name="Gujja S."/>
            <person name="Heilman E.R."/>
            <person name="Heiman D.I."/>
            <person name="Hepburn T.A."/>
            <person name="Howarth C."/>
            <person name="Jen D."/>
            <person name="Larson L."/>
            <person name="Mehta T."/>
            <person name="Park D."/>
            <person name="Pearson M."/>
            <person name="Richards J."/>
            <person name="Roberts A."/>
            <person name="Saif S."/>
            <person name="Shea T.D."/>
            <person name="Shenoy N."/>
            <person name="Sisk P."/>
            <person name="Stolte C."/>
            <person name="Sykes S.N."/>
            <person name="Walk T."/>
            <person name="White J."/>
            <person name="Yandava C."/>
            <person name="Izard J."/>
            <person name="Baranova O.V."/>
            <person name="Blanton J.M."/>
            <person name="Tanner A.C."/>
            <person name="Dewhirst F."/>
            <person name="Haas B."/>
            <person name="Nusbaum C."/>
            <person name="Birren B."/>
        </authorList>
    </citation>
    <scope>NUCLEOTIDE SEQUENCE [LARGE SCALE GENOMIC DNA]</scope>
    <source>
        <strain evidence="3 4">F0304</strain>
    </source>
</reference>
<gene>
    <name evidence="3" type="ORF">HMPREF9020_01028</name>
</gene>
<dbReference type="SMART" id="SM00422">
    <property type="entry name" value="HTH_MERR"/>
    <property type="match status" value="1"/>
</dbReference>
<keyword evidence="1" id="KW-0238">DNA-binding</keyword>
<dbReference type="Pfam" id="PF13411">
    <property type="entry name" value="MerR_1"/>
    <property type="match status" value="1"/>
</dbReference>
<dbReference type="RefSeq" id="WP_006293409.1">
    <property type="nucleotide sequence ID" value="NZ_GG770226.1"/>
</dbReference>
<name>W5IGE3_SCAIO</name>
<evidence type="ECO:0000256" key="1">
    <source>
        <dbReference type="ARBA" id="ARBA00023125"/>
    </source>
</evidence>
<accession>W5IGE3</accession>
<keyword evidence="4" id="KW-1185">Reference proteome</keyword>
<dbReference type="eggNOG" id="COG0789">
    <property type="taxonomic scope" value="Bacteria"/>
</dbReference>
<evidence type="ECO:0000313" key="3">
    <source>
        <dbReference type="EMBL" id="EFG25961.1"/>
    </source>
</evidence>
<dbReference type="SUPFAM" id="SSF46955">
    <property type="entry name" value="Putative DNA-binding domain"/>
    <property type="match status" value="1"/>
</dbReference>
<sequence length="203" mass="22962">MSRLSARDKEAYAAYAFGLISGTYDIVGAEDEGFDINRPVFTVGQTAQLVGIHPQTLRQYDRLELISPQRTAGGARRYSLRDISKLVLTQHLVAESINLSGVARILRLMEENRQLRRQIRYMKKATDLRMFEAAVNGNVTEVFEDDSSAGKLRREMARRRRAMRMARARGRVLPPGYYGRVQLYITAGEDSSGEDSTGKNFPR</sequence>
<dbReference type="EMBL" id="ADCX01000005">
    <property type="protein sequence ID" value="EFG25961.1"/>
    <property type="molecule type" value="Genomic_DNA"/>
</dbReference>
<organism evidence="3 4">
    <name type="scientific">Scardovia inopinata F0304</name>
    <dbReference type="NCBI Taxonomy" id="641146"/>
    <lineage>
        <taxon>Bacteria</taxon>
        <taxon>Bacillati</taxon>
        <taxon>Actinomycetota</taxon>
        <taxon>Actinomycetes</taxon>
        <taxon>Bifidobacteriales</taxon>
        <taxon>Bifidobacteriaceae</taxon>
        <taxon>Scardovia</taxon>
    </lineage>
</organism>
<dbReference type="PANTHER" id="PTHR30204:SF58">
    <property type="entry name" value="HTH-TYPE TRANSCRIPTIONAL REGULATOR YFMP"/>
    <property type="match status" value="1"/>
</dbReference>
<dbReference type="GO" id="GO:0003677">
    <property type="term" value="F:DNA binding"/>
    <property type="evidence" value="ECO:0007669"/>
    <property type="project" value="UniProtKB-KW"/>
</dbReference>
<dbReference type="Proteomes" id="UP000005777">
    <property type="component" value="Unassembled WGS sequence"/>
</dbReference>
<dbReference type="InterPro" id="IPR009061">
    <property type="entry name" value="DNA-bd_dom_put_sf"/>
</dbReference>
<dbReference type="NCBIfam" id="NF047375">
    <property type="entry name" value="HeatShock_HspR"/>
    <property type="match status" value="1"/>
</dbReference>
<dbReference type="HOGENOM" id="CLU_060077_7_0_11"/>
<dbReference type="GO" id="GO:0003700">
    <property type="term" value="F:DNA-binding transcription factor activity"/>
    <property type="evidence" value="ECO:0007669"/>
    <property type="project" value="InterPro"/>
</dbReference>
<dbReference type="InterPro" id="IPR000551">
    <property type="entry name" value="MerR-type_HTH_dom"/>
</dbReference>
<feature type="domain" description="HTH merR-type" evidence="2">
    <location>
        <begin position="40"/>
        <end position="108"/>
    </location>
</feature>
<dbReference type="AlphaFoldDB" id="W5IGE3"/>
<dbReference type="PROSITE" id="PS50937">
    <property type="entry name" value="HTH_MERR_2"/>
    <property type="match status" value="1"/>
</dbReference>
<evidence type="ECO:0000313" key="4">
    <source>
        <dbReference type="Proteomes" id="UP000005777"/>
    </source>
</evidence>
<evidence type="ECO:0000259" key="2">
    <source>
        <dbReference type="PROSITE" id="PS50937"/>
    </source>
</evidence>
<dbReference type="InterPro" id="IPR047057">
    <property type="entry name" value="MerR_fam"/>
</dbReference>
<dbReference type="PANTHER" id="PTHR30204">
    <property type="entry name" value="REDOX-CYCLING DRUG-SENSING TRANSCRIPTIONAL ACTIVATOR SOXR"/>
    <property type="match status" value="1"/>
</dbReference>
<proteinExistence type="predicted"/>